<keyword evidence="4" id="KW-1185">Reference proteome</keyword>
<dbReference type="AlphaFoldDB" id="A0AAV9AHZ4"/>
<name>A0AAV9AHZ4_ACOGR</name>
<dbReference type="GO" id="GO:0009451">
    <property type="term" value="P:RNA modification"/>
    <property type="evidence" value="ECO:0007669"/>
    <property type="project" value="InterPro"/>
</dbReference>
<dbReference type="InterPro" id="IPR046960">
    <property type="entry name" value="PPR_At4g14850-like_plant"/>
</dbReference>
<dbReference type="Pfam" id="PF13041">
    <property type="entry name" value="PPR_2"/>
    <property type="match status" value="3"/>
</dbReference>
<dbReference type="EMBL" id="JAUJYN010000009">
    <property type="protein sequence ID" value="KAK1263954.1"/>
    <property type="molecule type" value="Genomic_DNA"/>
</dbReference>
<reference evidence="3" key="1">
    <citation type="journal article" date="2023" name="Nat. Commun.">
        <title>Diploid and tetraploid genomes of Acorus and the evolution of monocots.</title>
        <authorList>
            <person name="Ma L."/>
            <person name="Liu K.W."/>
            <person name="Li Z."/>
            <person name="Hsiao Y.Y."/>
            <person name="Qi Y."/>
            <person name="Fu T."/>
            <person name="Tang G.D."/>
            <person name="Zhang D."/>
            <person name="Sun W.H."/>
            <person name="Liu D.K."/>
            <person name="Li Y."/>
            <person name="Chen G.Z."/>
            <person name="Liu X.D."/>
            <person name="Liao X.Y."/>
            <person name="Jiang Y.T."/>
            <person name="Yu X."/>
            <person name="Hao Y."/>
            <person name="Huang J."/>
            <person name="Zhao X.W."/>
            <person name="Ke S."/>
            <person name="Chen Y.Y."/>
            <person name="Wu W.L."/>
            <person name="Hsu J.L."/>
            <person name="Lin Y.F."/>
            <person name="Huang M.D."/>
            <person name="Li C.Y."/>
            <person name="Huang L."/>
            <person name="Wang Z.W."/>
            <person name="Zhao X."/>
            <person name="Zhong W.Y."/>
            <person name="Peng D.H."/>
            <person name="Ahmad S."/>
            <person name="Lan S."/>
            <person name="Zhang J.S."/>
            <person name="Tsai W.C."/>
            <person name="Van de Peer Y."/>
            <person name="Liu Z.J."/>
        </authorList>
    </citation>
    <scope>NUCLEOTIDE SEQUENCE</scope>
    <source>
        <strain evidence="3">SCP</strain>
    </source>
</reference>
<dbReference type="Pfam" id="PF01535">
    <property type="entry name" value="PPR"/>
    <property type="match status" value="9"/>
</dbReference>
<evidence type="ECO:0000313" key="4">
    <source>
        <dbReference type="Proteomes" id="UP001179952"/>
    </source>
</evidence>
<feature type="repeat" description="PPR" evidence="2">
    <location>
        <begin position="555"/>
        <end position="589"/>
    </location>
</feature>
<accession>A0AAV9AHZ4</accession>
<dbReference type="Gene3D" id="1.25.40.10">
    <property type="entry name" value="Tetratricopeptide repeat domain"/>
    <property type="match status" value="6"/>
</dbReference>
<gene>
    <name evidence="3" type="ORF">QJS04_geneDACA013590</name>
</gene>
<dbReference type="InterPro" id="IPR002885">
    <property type="entry name" value="PPR_rpt"/>
</dbReference>
<feature type="repeat" description="PPR" evidence="2">
    <location>
        <begin position="278"/>
        <end position="312"/>
    </location>
</feature>
<feature type="repeat" description="PPR" evidence="2">
    <location>
        <begin position="454"/>
        <end position="488"/>
    </location>
</feature>
<organism evidence="3 4">
    <name type="scientific">Acorus gramineus</name>
    <name type="common">Dwarf sweet flag</name>
    <dbReference type="NCBI Taxonomy" id="55184"/>
    <lineage>
        <taxon>Eukaryota</taxon>
        <taxon>Viridiplantae</taxon>
        <taxon>Streptophyta</taxon>
        <taxon>Embryophyta</taxon>
        <taxon>Tracheophyta</taxon>
        <taxon>Spermatophyta</taxon>
        <taxon>Magnoliopsida</taxon>
        <taxon>Liliopsida</taxon>
        <taxon>Acoraceae</taxon>
        <taxon>Acorus</taxon>
    </lineage>
</organism>
<keyword evidence="1" id="KW-0677">Repeat</keyword>
<evidence type="ECO:0000256" key="2">
    <source>
        <dbReference type="PROSITE-ProRule" id="PRU00708"/>
    </source>
</evidence>
<dbReference type="InterPro" id="IPR011990">
    <property type="entry name" value="TPR-like_helical_dom_sf"/>
</dbReference>
<dbReference type="GO" id="GO:0003723">
    <property type="term" value="F:RNA binding"/>
    <property type="evidence" value="ECO:0007669"/>
    <property type="project" value="InterPro"/>
</dbReference>
<evidence type="ECO:0000256" key="1">
    <source>
        <dbReference type="ARBA" id="ARBA00022737"/>
    </source>
</evidence>
<feature type="repeat" description="PPR" evidence="2">
    <location>
        <begin position="418"/>
        <end position="452"/>
    </location>
</feature>
<evidence type="ECO:0000313" key="3">
    <source>
        <dbReference type="EMBL" id="KAK1263954.1"/>
    </source>
</evidence>
<protein>
    <submittedName>
        <fullName evidence="3">Pentatricopeptide repeat-containing protein</fullName>
    </submittedName>
</protein>
<dbReference type="FunFam" id="1.25.40.10:FF:000158">
    <property type="entry name" value="pentatricopeptide repeat-containing protein At2g33680"/>
    <property type="match status" value="1"/>
</dbReference>
<feature type="repeat" description="PPR" evidence="2">
    <location>
        <begin position="102"/>
        <end position="137"/>
    </location>
</feature>
<dbReference type="PANTHER" id="PTHR47926">
    <property type="entry name" value="PENTATRICOPEPTIDE REPEAT-CONTAINING PROTEIN"/>
    <property type="match status" value="1"/>
</dbReference>
<feature type="repeat" description="PPR" evidence="2">
    <location>
        <begin position="383"/>
        <end position="417"/>
    </location>
</feature>
<dbReference type="NCBIfam" id="TIGR00756">
    <property type="entry name" value="PPR"/>
    <property type="match status" value="8"/>
</dbReference>
<feature type="repeat" description="PPR" evidence="2">
    <location>
        <begin position="207"/>
        <end position="241"/>
    </location>
</feature>
<dbReference type="GO" id="GO:0099402">
    <property type="term" value="P:plant organ development"/>
    <property type="evidence" value="ECO:0007669"/>
    <property type="project" value="UniProtKB-ARBA"/>
</dbReference>
<sequence length="714" mass="79272">MVLLYYRPNQFSSIYERPSRIPRQPSKPTILSALKSPQTKTHIALLESCIHSGSLDQGRLVHSMIGADPPDPFVGAKLVSMYCKCGSLEDARVMFESLRVRNIFAWSAMIGGCARDHRWTDVIKLFYRMVGDDGLIPDGLLFPKILQACANSGDVETGVLLHSLALRKSVSCPSLVHVNNALLAMYTKCGELASARRFFDGMDGHRDRVTWNSIISGYCRCGDHVEAMRMFERMRGEGFDPGVVTWNIVIASCCERADGPDRALLLMEGMVGSGVTPDVVTWTTLISGFTQKDRPMKGLELFREMLCAGAGVRPNGMTIAAALSACASVKALKLGKEIHSFAIKTGSDTNVLVGNSLIDMYAKSGELDSTRSVFYEIKESERDVFTWNSIISAYAQNGDCEMAHKLFLGMGSSRVCRNAITWNVMISGYLQNGDEDRAMQHFRVMESDGGIKRNTASWNLLISGVLQHGRKIKALEIFREMQFNDSRPNLVTILSILPACANLVSTSKVKEIHCSVLRGGLESELLIMNSLIDTYSKSGDIFSARSVFEGMSFRDVVSWNSLISGYLLHGCPEIALELFELMKEGGVTPNWITLAGVLFAYSHLGKVNEGKNLFSKMMEDHQLIPRLQHFEAMVDLLGRSGRLREANEFIKNMPIDPNYDIWYVFLIACRNHGNIRLAIRALEHMIELKPEDSVIYGLLLQLNALGGKEASRGK</sequence>
<comment type="caution">
    <text evidence="3">The sequence shown here is derived from an EMBL/GenBank/DDBJ whole genome shotgun (WGS) entry which is preliminary data.</text>
</comment>
<dbReference type="Proteomes" id="UP001179952">
    <property type="component" value="Unassembled WGS sequence"/>
</dbReference>
<reference evidence="3" key="2">
    <citation type="submission" date="2023-06" db="EMBL/GenBank/DDBJ databases">
        <authorList>
            <person name="Ma L."/>
            <person name="Liu K.-W."/>
            <person name="Li Z."/>
            <person name="Hsiao Y.-Y."/>
            <person name="Qi Y."/>
            <person name="Fu T."/>
            <person name="Tang G."/>
            <person name="Zhang D."/>
            <person name="Sun W.-H."/>
            <person name="Liu D.-K."/>
            <person name="Li Y."/>
            <person name="Chen G.-Z."/>
            <person name="Liu X.-D."/>
            <person name="Liao X.-Y."/>
            <person name="Jiang Y.-T."/>
            <person name="Yu X."/>
            <person name="Hao Y."/>
            <person name="Huang J."/>
            <person name="Zhao X.-W."/>
            <person name="Ke S."/>
            <person name="Chen Y.-Y."/>
            <person name="Wu W.-L."/>
            <person name="Hsu J.-L."/>
            <person name="Lin Y.-F."/>
            <person name="Huang M.-D."/>
            <person name="Li C.-Y."/>
            <person name="Huang L."/>
            <person name="Wang Z.-W."/>
            <person name="Zhao X."/>
            <person name="Zhong W.-Y."/>
            <person name="Peng D.-H."/>
            <person name="Ahmad S."/>
            <person name="Lan S."/>
            <person name="Zhang J.-S."/>
            <person name="Tsai W.-C."/>
            <person name="Van De Peer Y."/>
            <person name="Liu Z.-J."/>
        </authorList>
    </citation>
    <scope>NUCLEOTIDE SEQUENCE</scope>
    <source>
        <strain evidence="3">SCP</strain>
        <tissue evidence="3">Leaves</tissue>
    </source>
</reference>
<dbReference type="PROSITE" id="PS51375">
    <property type="entry name" value="PPR"/>
    <property type="match status" value="8"/>
</dbReference>
<dbReference type="PANTHER" id="PTHR47926:SF347">
    <property type="entry name" value="PENTATRICOPEPTIDE REPEAT-CONTAINING PROTEIN"/>
    <property type="match status" value="1"/>
</dbReference>
<dbReference type="SUPFAM" id="SSF48452">
    <property type="entry name" value="TPR-like"/>
    <property type="match status" value="1"/>
</dbReference>
<proteinExistence type="predicted"/>
<feature type="repeat" description="PPR" evidence="2">
    <location>
        <begin position="242"/>
        <end position="277"/>
    </location>
</feature>